<organism evidence="3 4">
    <name type="scientific">Listeria rustica</name>
    <dbReference type="NCBI Taxonomy" id="2713503"/>
    <lineage>
        <taxon>Bacteria</taxon>
        <taxon>Bacillati</taxon>
        <taxon>Bacillota</taxon>
        <taxon>Bacilli</taxon>
        <taxon>Bacillales</taxon>
        <taxon>Listeriaceae</taxon>
        <taxon>Listeria</taxon>
    </lineage>
</organism>
<proteinExistence type="predicted"/>
<dbReference type="EMBL" id="JABJVM010000007">
    <property type="protein sequence ID" value="MBA3926406.1"/>
    <property type="molecule type" value="Genomic_DNA"/>
</dbReference>
<dbReference type="GO" id="GO:0016791">
    <property type="term" value="F:phosphatase activity"/>
    <property type="evidence" value="ECO:0007669"/>
    <property type="project" value="TreeGrafter"/>
</dbReference>
<feature type="active site" description="Tele-phosphohistidine intermediate" evidence="1">
    <location>
        <position position="12"/>
    </location>
</feature>
<feature type="binding site" evidence="2">
    <location>
        <begin position="11"/>
        <end position="18"/>
    </location>
    <ligand>
        <name>substrate</name>
    </ligand>
</feature>
<dbReference type="PANTHER" id="PTHR48100">
    <property type="entry name" value="BROAD-SPECIFICITY PHOSPHATASE YOR283W-RELATED"/>
    <property type="match status" value="1"/>
</dbReference>
<dbReference type="Gene3D" id="3.40.50.1240">
    <property type="entry name" value="Phosphoglycerate mutase-like"/>
    <property type="match status" value="1"/>
</dbReference>
<dbReference type="SMART" id="SM00855">
    <property type="entry name" value="PGAM"/>
    <property type="match status" value="1"/>
</dbReference>
<gene>
    <name evidence="3" type="ORF">HPK16_08630</name>
</gene>
<dbReference type="InterPro" id="IPR050275">
    <property type="entry name" value="PGM_Phosphatase"/>
</dbReference>
<dbReference type="InterPro" id="IPR029033">
    <property type="entry name" value="His_PPase_superfam"/>
</dbReference>
<dbReference type="Proteomes" id="UP000548787">
    <property type="component" value="Unassembled WGS sequence"/>
</dbReference>
<dbReference type="InterPro" id="IPR013078">
    <property type="entry name" value="His_Pase_superF_clade-1"/>
</dbReference>
<keyword evidence="4" id="KW-1185">Reference proteome</keyword>
<dbReference type="SUPFAM" id="SSF53254">
    <property type="entry name" value="Phosphoglycerate mutase-like"/>
    <property type="match status" value="1"/>
</dbReference>
<dbReference type="AlphaFoldDB" id="A0A7W1T6V0"/>
<feature type="active site" description="Proton donor/acceptor" evidence="1">
    <location>
        <position position="85"/>
    </location>
</feature>
<sequence>MLGKRTFYFVRHGKTEWNLARRMQGWGDSPLIEEGVNGAIATGEALANVDFTAVYSSPSKRTVDTTGYIIGDRDIDVKTLDGLREMSFGIWEGERFVDITENYGEEYAMMLDNPAKYEANVSKGETYYQVKERTKQAVEQILEEQPEGNILVVSHGMALRVLIFVALQGADLQTHRTETPHILNTSVTVVEYENGEFRVVTANDTAHLEGIVEGV</sequence>
<dbReference type="CDD" id="cd07067">
    <property type="entry name" value="HP_PGM_like"/>
    <property type="match status" value="1"/>
</dbReference>
<comment type="caution">
    <text evidence="3">The sequence shown here is derived from an EMBL/GenBank/DDBJ whole genome shotgun (WGS) entry which is preliminary data.</text>
</comment>
<evidence type="ECO:0000313" key="3">
    <source>
        <dbReference type="EMBL" id="MBA3926406.1"/>
    </source>
</evidence>
<feature type="binding site" evidence="2">
    <location>
        <position position="61"/>
    </location>
    <ligand>
        <name>substrate</name>
    </ligand>
</feature>
<name>A0A7W1T6V0_9LIST</name>
<dbReference type="Pfam" id="PF00300">
    <property type="entry name" value="His_Phos_1"/>
    <property type="match status" value="1"/>
</dbReference>
<evidence type="ECO:0000256" key="2">
    <source>
        <dbReference type="PIRSR" id="PIRSR613078-2"/>
    </source>
</evidence>
<dbReference type="GO" id="GO:0005737">
    <property type="term" value="C:cytoplasm"/>
    <property type="evidence" value="ECO:0007669"/>
    <property type="project" value="TreeGrafter"/>
</dbReference>
<reference evidence="3 4" key="1">
    <citation type="submission" date="2020-08" db="EMBL/GenBank/DDBJ databases">
        <title>Listeria ohnekaius sp. nov. and Listeria portnoyii sp. nov. isolated from non-agricultural and natural environments.</title>
        <authorList>
            <person name="Weller D."/>
            <person name="Belias A.M."/>
            <person name="Liao J."/>
            <person name="Guo S."/>
            <person name="Orsi R.H."/>
            <person name="Wiedmann M."/>
        </authorList>
    </citation>
    <scope>NUCLEOTIDE SEQUENCE [LARGE SCALE GENOMIC DNA]</scope>
    <source>
        <strain evidence="3 4">FSL W9-0585</strain>
    </source>
</reference>
<accession>A0A7W1T6V0</accession>
<evidence type="ECO:0000256" key="1">
    <source>
        <dbReference type="PIRSR" id="PIRSR613078-1"/>
    </source>
</evidence>
<dbReference type="PANTHER" id="PTHR48100:SF1">
    <property type="entry name" value="HISTIDINE PHOSPHATASE FAMILY PROTEIN-RELATED"/>
    <property type="match status" value="1"/>
</dbReference>
<protein>
    <submittedName>
        <fullName evidence="3">Histidine phosphatase family protein</fullName>
    </submittedName>
</protein>
<evidence type="ECO:0000313" key="4">
    <source>
        <dbReference type="Proteomes" id="UP000548787"/>
    </source>
</evidence>